<evidence type="ECO:0000313" key="10">
    <source>
        <dbReference type="Proteomes" id="UP000429958"/>
    </source>
</evidence>
<evidence type="ECO:0000313" key="9">
    <source>
        <dbReference type="EMBL" id="MSS36545.1"/>
    </source>
</evidence>
<dbReference type="RefSeq" id="WP_154471989.1">
    <property type="nucleotide sequence ID" value="NZ_VUMD01000006.1"/>
</dbReference>
<dbReference type="EMBL" id="VUMD01000006">
    <property type="protein sequence ID" value="MSS36545.1"/>
    <property type="molecule type" value="Genomic_DNA"/>
</dbReference>
<dbReference type="Pfam" id="PF00584">
    <property type="entry name" value="SecE"/>
    <property type="match status" value="1"/>
</dbReference>
<evidence type="ECO:0000256" key="6">
    <source>
        <dbReference type="ARBA" id="ARBA00023010"/>
    </source>
</evidence>
<dbReference type="GO" id="GO:0016020">
    <property type="term" value="C:membrane"/>
    <property type="evidence" value="ECO:0007669"/>
    <property type="project" value="UniProtKB-SubCell"/>
</dbReference>
<keyword evidence="3 8" id="KW-0812">Transmembrane</keyword>
<evidence type="ECO:0000256" key="4">
    <source>
        <dbReference type="ARBA" id="ARBA00022927"/>
    </source>
</evidence>
<keyword evidence="7 8" id="KW-0472">Membrane</keyword>
<evidence type="ECO:0000256" key="8">
    <source>
        <dbReference type="SAM" id="Phobius"/>
    </source>
</evidence>
<dbReference type="Proteomes" id="UP000429958">
    <property type="component" value="Unassembled WGS sequence"/>
</dbReference>
<evidence type="ECO:0000256" key="3">
    <source>
        <dbReference type="ARBA" id="ARBA00022692"/>
    </source>
</evidence>
<reference evidence="9 10" key="1">
    <citation type="submission" date="2019-08" db="EMBL/GenBank/DDBJ databases">
        <title>In-depth cultivation of the pig gut microbiome towards novel bacterial diversity and tailored functional studies.</title>
        <authorList>
            <person name="Wylensek D."/>
            <person name="Hitch T.C.A."/>
            <person name="Clavel T."/>
        </authorList>
    </citation>
    <scope>NUCLEOTIDE SEQUENCE [LARGE SCALE GENOMIC DNA]</scope>
    <source>
        <strain evidence="9 10">WCA-389-WT-23D1</strain>
    </source>
</reference>
<dbReference type="GO" id="GO:0006605">
    <property type="term" value="P:protein targeting"/>
    <property type="evidence" value="ECO:0007669"/>
    <property type="project" value="InterPro"/>
</dbReference>
<dbReference type="InterPro" id="IPR001901">
    <property type="entry name" value="Translocase_SecE/Sec61-g"/>
</dbReference>
<keyword evidence="10" id="KW-1185">Reference proteome</keyword>
<keyword evidence="2" id="KW-0813">Transport</keyword>
<feature type="transmembrane region" description="Helical" evidence="8">
    <location>
        <begin position="36"/>
        <end position="58"/>
    </location>
</feature>
<dbReference type="NCBIfam" id="TIGR00964">
    <property type="entry name" value="secE_bact"/>
    <property type="match status" value="1"/>
</dbReference>
<comment type="subcellular location">
    <subcellularLocation>
        <location evidence="1">Membrane</location>
    </subcellularLocation>
</comment>
<dbReference type="Gene3D" id="1.20.5.1030">
    <property type="entry name" value="Preprotein translocase secy subunit"/>
    <property type="match status" value="1"/>
</dbReference>
<evidence type="ECO:0000256" key="1">
    <source>
        <dbReference type="ARBA" id="ARBA00004370"/>
    </source>
</evidence>
<evidence type="ECO:0000256" key="2">
    <source>
        <dbReference type="ARBA" id="ARBA00022448"/>
    </source>
</evidence>
<keyword evidence="4" id="KW-0653">Protein transport</keyword>
<dbReference type="AlphaFoldDB" id="A0A7X2NKV0"/>
<keyword evidence="5 8" id="KW-1133">Transmembrane helix</keyword>
<dbReference type="GO" id="GO:0006886">
    <property type="term" value="P:intracellular protein transport"/>
    <property type="evidence" value="ECO:0007669"/>
    <property type="project" value="InterPro"/>
</dbReference>
<comment type="caution">
    <text evidence="9">The sequence shown here is derived from an EMBL/GenBank/DDBJ whole genome shotgun (WGS) entry which is preliminary data.</text>
</comment>
<dbReference type="InterPro" id="IPR038379">
    <property type="entry name" value="SecE_sf"/>
</dbReference>
<dbReference type="InterPro" id="IPR005807">
    <property type="entry name" value="SecE_bac"/>
</dbReference>
<name>A0A7X2NKV0_9CLOT</name>
<organism evidence="9 10">
    <name type="scientific">Clostridium porci</name>
    <dbReference type="NCBI Taxonomy" id="2605778"/>
    <lineage>
        <taxon>Bacteria</taxon>
        <taxon>Bacillati</taxon>
        <taxon>Bacillota</taxon>
        <taxon>Clostridia</taxon>
        <taxon>Eubacteriales</taxon>
        <taxon>Clostridiaceae</taxon>
        <taxon>Clostridium</taxon>
    </lineage>
</organism>
<dbReference type="GO" id="GO:0008320">
    <property type="term" value="F:protein transmembrane transporter activity"/>
    <property type="evidence" value="ECO:0007669"/>
    <property type="project" value="InterPro"/>
</dbReference>
<gene>
    <name evidence="9" type="primary">secE</name>
    <name evidence="9" type="ORF">FYJ39_08170</name>
</gene>
<keyword evidence="6" id="KW-0811">Translocation</keyword>
<proteinExistence type="predicted"/>
<sequence>MRKNTESTRTALKNPWKGLGLTMPSRDKVLKNTTTVIVAMAGMGTFVALADAMTTWLVSLL</sequence>
<evidence type="ECO:0000256" key="7">
    <source>
        <dbReference type="ARBA" id="ARBA00023136"/>
    </source>
</evidence>
<dbReference type="GO" id="GO:0009306">
    <property type="term" value="P:protein secretion"/>
    <property type="evidence" value="ECO:0007669"/>
    <property type="project" value="InterPro"/>
</dbReference>
<protein>
    <submittedName>
        <fullName evidence="9">Preprotein translocase subunit SecE</fullName>
    </submittedName>
</protein>
<accession>A0A7X2NKV0</accession>
<evidence type="ECO:0000256" key="5">
    <source>
        <dbReference type="ARBA" id="ARBA00022989"/>
    </source>
</evidence>